<feature type="region of interest" description="Disordered" evidence="1">
    <location>
        <begin position="519"/>
        <end position="556"/>
    </location>
</feature>
<keyword evidence="3" id="KW-1185">Reference proteome</keyword>
<protein>
    <submittedName>
        <fullName evidence="2">Uncharacterized protein</fullName>
    </submittedName>
</protein>
<sequence length="556" mass="61701">MHVKNQKKKCDIDEQLTRIDMEIFAQATGTCGNKDSVNDRNRALERESECPLHRTLQSKSGTLYSCSWTTALASPSPTDTTAFRLGVHHTSRQREGEEHSKTTVSAPGEFPPPPHVPLNLESTPVPSEMMFHSQLASEEGVGLRTPPTAHSPPPAQQARAPIRLPIFDGLSSDKCGIRTVSEQPLAFLLSPLAYSRLTYVSPIRFLVGLHVGIVPDYVAGRRVFSGTSLAFRRCSILTSLHPHRLSRPQCCEAPKSSEGAIRATLTLAPSAPSLLRARRSTGVRCYRRGACTYGTLSGVVSFYFWNVYSKVQYSLPANHGLPITEKLDSGWPHSCNRLSSHKDKWPIAKAGLQECATREIGRAQPARSVYLIFILWAEVSDKAQYRLQCCPSCNTPYVKKRNGRSGGGGVMLAVDRQRRYTPRSSNVLSGQYELRHVGSPPLPLIIKPGESTTPRARVRGRQLKLRKRRFDSESVKKVRVVSSVYEIETKDVLKGNVAIVNEVLRADDGEMRRIMEQCRNARAKEAGDPREKKPPTSGIIRHDSHLRKSGRDQAGD</sequence>
<evidence type="ECO:0000256" key="1">
    <source>
        <dbReference type="SAM" id="MobiDB-lite"/>
    </source>
</evidence>
<organism evidence="2 3">
    <name type="scientific">Dryococelus australis</name>
    <dbReference type="NCBI Taxonomy" id="614101"/>
    <lineage>
        <taxon>Eukaryota</taxon>
        <taxon>Metazoa</taxon>
        <taxon>Ecdysozoa</taxon>
        <taxon>Arthropoda</taxon>
        <taxon>Hexapoda</taxon>
        <taxon>Insecta</taxon>
        <taxon>Pterygota</taxon>
        <taxon>Neoptera</taxon>
        <taxon>Polyneoptera</taxon>
        <taxon>Phasmatodea</taxon>
        <taxon>Verophasmatodea</taxon>
        <taxon>Anareolatae</taxon>
        <taxon>Phasmatidae</taxon>
        <taxon>Eurycanthinae</taxon>
        <taxon>Dryococelus</taxon>
    </lineage>
</organism>
<evidence type="ECO:0000313" key="3">
    <source>
        <dbReference type="Proteomes" id="UP001159363"/>
    </source>
</evidence>
<reference evidence="2 3" key="1">
    <citation type="submission" date="2023-02" db="EMBL/GenBank/DDBJ databases">
        <title>LHISI_Scaffold_Assembly.</title>
        <authorList>
            <person name="Stuart O.P."/>
            <person name="Cleave R."/>
            <person name="Magrath M.J.L."/>
            <person name="Mikheyev A.S."/>
        </authorList>
    </citation>
    <scope>NUCLEOTIDE SEQUENCE [LARGE SCALE GENOMIC DNA]</scope>
    <source>
        <strain evidence="2">Daus_M_001</strain>
        <tissue evidence="2">Leg muscle</tissue>
    </source>
</reference>
<feature type="region of interest" description="Disordered" evidence="1">
    <location>
        <begin position="136"/>
        <end position="156"/>
    </location>
</feature>
<gene>
    <name evidence="2" type="ORF">PR048_010615</name>
</gene>
<proteinExistence type="predicted"/>
<dbReference type="EMBL" id="JARBHB010000003">
    <property type="protein sequence ID" value="KAJ8891105.1"/>
    <property type="molecule type" value="Genomic_DNA"/>
</dbReference>
<dbReference type="Proteomes" id="UP001159363">
    <property type="component" value="Chromosome 3"/>
</dbReference>
<comment type="caution">
    <text evidence="2">The sequence shown here is derived from an EMBL/GenBank/DDBJ whole genome shotgun (WGS) entry which is preliminary data.</text>
</comment>
<feature type="compositionally biased region" description="Basic and acidic residues" evidence="1">
    <location>
        <begin position="92"/>
        <end position="101"/>
    </location>
</feature>
<feature type="region of interest" description="Disordered" evidence="1">
    <location>
        <begin position="89"/>
        <end position="123"/>
    </location>
</feature>
<feature type="compositionally biased region" description="Basic and acidic residues" evidence="1">
    <location>
        <begin position="522"/>
        <end position="534"/>
    </location>
</feature>
<name>A0ABQ9I365_9NEOP</name>
<evidence type="ECO:0000313" key="2">
    <source>
        <dbReference type="EMBL" id="KAJ8891105.1"/>
    </source>
</evidence>
<accession>A0ABQ9I365</accession>